<reference evidence="2" key="2">
    <citation type="submission" date="2010-03" db="EMBL/GenBank/DDBJ databases">
        <title>The genome sequence of Coccidioides posadasii strain Silveira.</title>
        <authorList>
            <consortium name="The Broad Institute Genome Sequencing Center for Infectious Disease"/>
            <person name="Neafsey D."/>
            <person name="Orbach M."/>
            <person name="Henn M.R."/>
            <person name="Cole G.T."/>
            <person name="Galgiani J."/>
            <person name="Gardner M.J."/>
            <person name="Kirkland T.N."/>
            <person name="Taylor J.W."/>
            <person name="Young S.K."/>
            <person name="Zeng Q."/>
            <person name="Koehrsen M."/>
            <person name="Alvarado L."/>
            <person name="Berlin A."/>
            <person name="Borenstein D."/>
            <person name="Chapman S.B."/>
            <person name="Chen Z."/>
            <person name="Engels R."/>
            <person name="Freedman E."/>
            <person name="Gellesch M."/>
            <person name="Goldberg J."/>
            <person name="Griggs A."/>
            <person name="Gujja S."/>
            <person name="Heilman E."/>
            <person name="Heiman D."/>
            <person name="Howarth C."/>
            <person name="Jen D."/>
            <person name="Larson L."/>
            <person name="Mehta T."/>
            <person name="Neiman D."/>
            <person name="Park D."/>
            <person name="Pearson M."/>
            <person name="Richards J."/>
            <person name="Roberts A."/>
            <person name="Saif S."/>
            <person name="Shea T."/>
            <person name="Shenoy N."/>
            <person name="Sisk P."/>
            <person name="Stolte C."/>
            <person name="Sykes S."/>
            <person name="Walk T."/>
            <person name="White J."/>
            <person name="Yandava C."/>
            <person name="Haas B."/>
            <person name="Nusbaum C."/>
            <person name="Birren B."/>
        </authorList>
    </citation>
    <scope>NUCLEOTIDE SEQUENCE [LARGE SCALE GENOMIC DNA]</scope>
    <source>
        <strain evidence="2">RMSCC 757 / Silveira</strain>
    </source>
</reference>
<organism evidence="2">
    <name type="scientific">Coccidioides posadasii (strain RMSCC 757 / Silveira)</name>
    <name type="common">Valley fever fungus</name>
    <dbReference type="NCBI Taxonomy" id="443226"/>
    <lineage>
        <taxon>Eukaryota</taxon>
        <taxon>Fungi</taxon>
        <taxon>Dikarya</taxon>
        <taxon>Ascomycota</taxon>
        <taxon>Pezizomycotina</taxon>
        <taxon>Eurotiomycetes</taxon>
        <taxon>Eurotiomycetidae</taxon>
        <taxon>Onygenales</taxon>
        <taxon>Onygenaceae</taxon>
        <taxon>Coccidioides</taxon>
    </lineage>
</organism>
<sequence>MHSSTSPIQVEILGKYKDVPPSLPGLDGATAELIGTLKYLHVHTYDVCIPTTKAIPSSKMLGKKLK</sequence>
<dbReference type="VEuPathDB" id="FungiDB:CPSG_03386"/>
<evidence type="ECO:0000313" key="1">
    <source>
        <dbReference type="EMBL" id="EFW20211.1"/>
    </source>
</evidence>
<evidence type="ECO:0000313" key="2">
    <source>
        <dbReference type="Proteomes" id="UP000002497"/>
    </source>
</evidence>
<dbReference type="AlphaFoldDB" id="E9CZV8"/>
<dbReference type="EMBL" id="GL636489">
    <property type="protein sequence ID" value="EFW20211.1"/>
    <property type="molecule type" value="Genomic_DNA"/>
</dbReference>
<dbReference type="HOGENOM" id="CLU_2831034_0_0_1"/>
<keyword evidence="2" id="KW-1185">Reference proteome</keyword>
<name>E9CZV8_COCPS</name>
<gene>
    <name evidence="1" type="ORF">CPSG_03386</name>
</gene>
<dbReference type="Proteomes" id="UP000002497">
    <property type="component" value="Unassembled WGS sequence"/>
</dbReference>
<protein>
    <submittedName>
        <fullName evidence="1">Predicted protein</fullName>
    </submittedName>
</protein>
<accession>E9CZV8</accession>
<reference evidence="2" key="1">
    <citation type="journal article" date="2010" name="Genome Res.">
        <title>Population genomic sequencing of Coccidioides fungi reveals recent hybridization and transposon control.</title>
        <authorList>
            <person name="Neafsey D.E."/>
            <person name="Barker B.M."/>
            <person name="Sharpton T.J."/>
            <person name="Stajich J.E."/>
            <person name="Park D.J."/>
            <person name="Whiston E."/>
            <person name="Hung C.-Y."/>
            <person name="McMahan C."/>
            <person name="White J."/>
            <person name="Sykes S."/>
            <person name="Heiman D."/>
            <person name="Young S."/>
            <person name="Zeng Q."/>
            <person name="Abouelleil A."/>
            <person name="Aftuck L."/>
            <person name="Bessette D."/>
            <person name="Brown A."/>
            <person name="FitzGerald M."/>
            <person name="Lui A."/>
            <person name="Macdonald J.P."/>
            <person name="Priest M."/>
            <person name="Orbach M.J."/>
            <person name="Galgiani J.N."/>
            <person name="Kirkland T.N."/>
            <person name="Cole G.T."/>
            <person name="Birren B.W."/>
            <person name="Henn M.R."/>
            <person name="Taylor J.W."/>
            <person name="Rounsley S.D."/>
        </authorList>
    </citation>
    <scope>NUCLEOTIDE SEQUENCE [LARGE SCALE GENOMIC DNA]</scope>
    <source>
        <strain evidence="2">RMSCC 757 / Silveira</strain>
    </source>
</reference>
<proteinExistence type="predicted"/>